<dbReference type="Proteomes" id="UP001165101">
    <property type="component" value="Unassembled WGS sequence"/>
</dbReference>
<comment type="caution">
    <text evidence="1">The sequence shown here is derived from an EMBL/GenBank/DDBJ whole genome shotgun (WGS) entry which is preliminary data.</text>
</comment>
<name>A0ACB5TZW2_CANBO</name>
<proteinExistence type="predicted"/>
<dbReference type="EMBL" id="BSXV01003527">
    <property type="protein sequence ID" value="GME98532.1"/>
    <property type="molecule type" value="Genomic_DNA"/>
</dbReference>
<gene>
    <name evidence="1" type="ORF">Cboi01_000497500</name>
</gene>
<organism evidence="1 2">
    <name type="scientific">Candida boidinii</name>
    <name type="common">Yeast</name>
    <dbReference type="NCBI Taxonomy" id="5477"/>
    <lineage>
        <taxon>Eukaryota</taxon>
        <taxon>Fungi</taxon>
        <taxon>Dikarya</taxon>
        <taxon>Ascomycota</taxon>
        <taxon>Saccharomycotina</taxon>
        <taxon>Pichiomycetes</taxon>
        <taxon>Pichiales</taxon>
        <taxon>Pichiaceae</taxon>
        <taxon>Ogataea</taxon>
        <taxon>Ogataea/Candida clade</taxon>
    </lineage>
</organism>
<evidence type="ECO:0000313" key="2">
    <source>
        <dbReference type="Proteomes" id="UP001165101"/>
    </source>
</evidence>
<sequence length="138" mass="15571">MPEIKYLVEDNEDDNFTTGEFETGSTSSFQENESESDGEAIGIDDELSNISESQDSLGKLNNRLNFTDSRRQLTNFNNKDQIIKSSRISQSSLTPSNNQSLSKQEIDSEKRLSIILQNPNSNSVVIQDKSTKKFELKK</sequence>
<protein>
    <submittedName>
        <fullName evidence="1">Unnamed protein product</fullName>
    </submittedName>
</protein>
<keyword evidence="2" id="KW-1185">Reference proteome</keyword>
<reference evidence="1" key="1">
    <citation type="submission" date="2023-04" db="EMBL/GenBank/DDBJ databases">
        <title>Candida boidinii NBRC 1967.</title>
        <authorList>
            <person name="Ichikawa N."/>
            <person name="Sato H."/>
            <person name="Tonouchi N."/>
        </authorList>
    </citation>
    <scope>NUCLEOTIDE SEQUENCE</scope>
    <source>
        <strain evidence="1">NBRC 1967</strain>
    </source>
</reference>
<accession>A0ACB5TZW2</accession>
<evidence type="ECO:0000313" key="1">
    <source>
        <dbReference type="EMBL" id="GME98532.1"/>
    </source>
</evidence>